<evidence type="ECO:0000256" key="9">
    <source>
        <dbReference type="SAM" id="MobiDB-lite"/>
    </source>
</evidence>
<dbReference type="InterPro" id="IPR000629">
    <property type="entry name" value="RNA-helicase_DEAD-box_CS"/>
</dbReference>
<evidence type="ECO:0000256" key="5">
    <source>
        <dbReference type="ARBA" id="ARBA00022840"/>
    </source>
</evidence>
<dbReference type="Proteomes" id="UP000762676">
    <property type="component" value="Unassembled WGS sequence"/>
</dbReference>
<proteinExistence type="inferred from homology"/>
<feature type="short sequence motif" description="Q motif" evidence="7">
    <location>
        <begin position="176"/>
        <end position="204"/>
    </location>
</feature>
<comment type="similarity">
    <text evidence="8">Belongs to the DEAD box helicase family.</text>
</comment>
<gene>
    <name evidence="13" type="ORF">ElyMa_003925400</name>
</gene>
<evidence type="ECO:0000259" key="12">
    <source>
        <dbReference type="PROSITE" id="PS51195"/>
    </source>
</evidence>
<comment type="catalytic activity">
    <reaction evidence="6">
        <text>ATP + H2O = ADP + phosphate + H(+)</text>
        <dbReference type="Rhea" id="RHEA:13065"/>
        <dbReference type="ChEBI" id="CHEBI:15377"/>
        <dbReference type="ChEBI" id="CHEBI:15378"/>
        <dbReference type="ChEBI" id="CHEBI:30616"/>
        <dbReference type="ChEBI" id="CHEBI:43474"/>
        <dbReference type="ChEBI" id="CHEBI:456216"/>
        <dbReference type="EC" id="3.6.4.13"/>
    </reaction>
</comment>
<evidence type="ECO:0000256" key="8">
    <source>
        <dbReference type="RuleBase" id="RU000492"/>
    </source>
</evidence>
<keyword evidence="5 8" id="KW-0067">ATP-binding</keyword>
<evidence type="ECO:0000259" key="11">
    <source>
        <dbReference type="PROSITE" id="PS51194"/>
    </source>
</evidence>
<feature type="region of interest" description="Disordered" evidence="9">
    <location>
        <begin position="569"/>
        <end position="595"/>
    </location>
</feature>
<dbReference type="SMART" id="SM00490">
    <property type="entry name" value="HELICc"/>
    <property type="match status" value="1"/>
</dbReference>
<dbReference type="CDD" id="cd18787">
    <property type="entry name" value="SF2_C_DEAD"/>
    <property type="match status" value="1"/>
</dbReference>
<keyword evidence="3 8" id="KW-0378">Hydrolase</keyword>
<dbReference type="GO" id="GO:0003676">
    <property type="term" value="F:nucleic acid binding"/>
    <property type="evidence" value="ECO:0007669"/>
    <property type="project" value="InterPro"/>
</dbReference>
<dbReference type="Pfam" id="PF00271">
    <property type="entry name" value="Helicase_C"/>
    <property type="match status" value="1"/>
</dbReference>
<keyword evidence="4 8" id="KW-0347">Helicase</keyword>
<comment type="caution">
    <text evidence="13">The sequence shown here is derived from an EMBL/GenBank/DDBJ whole genome shotgun (WGS) entry which is preliminary data.</text>
</comment>
<keyword evidence="2 8" id="KW-0547">Nucleotide-binding</keyword>
<feature type="compositionally biased region" description="Basic residues" evidence="9">
    <location>
        <begin position="569"/>
        <end position="583"/>
    </location>
</feature>
<dbReference type="InterPro" id="IPR014014">
    <property type="entry name" value="RNA_helicase_DEAD_Q_motif"/>
</dbReference>
<dbReference type="PANTHER" id="PTHR47958">
    <property type="entry name" value="ATP-DEPENDENT RNA HELICASE DBP3"/>
    <property type="match status" value="1"/>
</dbReference>
<sequence length="595" mass="67990">MFNLRHFLAFGHYSARPVSMIISNDINQIFLGSMIKRPSPQVFFSSRYNRRDDGYDEDSHYWASPPSNEDYRTRHRKFQNRSGRPSWSTPRRKNYYNGFGEDDELSDFDMPSQRRSRVSELGANIREKEWGDLPPIEKNFYVENPTVSQQSEAEVNEFYNSHNITVSQGDRPLPISVFKAGNFPEKVNERLSRTGWAQPTPIQSIGWPLALSGKNMVAIAQTGSGKTLGFILPALIHIKHQRQVARGEGPIVLVLAPTRELAQQIKTVAVEYGRLLGIRSCAVFGGQSKLVQARHLSEGPEIVVATPGRLLDFLEMDVVNLDRTTYVVLDEADRMLDMGFEPQIRKVLGQIRPDRQMLMWSATWPREIQQLAHDFLGEFTQVNIGSTELTANPNIKQVVRVCERRDKFNMLVSELENYEAQGERPLKTLIFAQTKSQADFITHRLRKLRFRALSIHGDKSQLVRDKTLSSFRDGQTEILVATDVASRGLDVNDIKLVINFDYPNAVDDYIHRIGRTGRAEKKGTAITFVTDDDASKLDDLINVLKDAKQEIPDDLIELSRLSAKLKRKGSFSKSSHPHRHQRRPYFSGYSRRNSW</sequence>
<organism evidence="13 14">
    <name type="scientific">Elysia marginata</name>
    <dbReference type="NCBI Taxonomy" id="1093978"/>
    <lineage>
        <taxon>Eukaryota</taxon>
        <taxon>Metazoa</taxon>
        <taxon>Spiralia</taxon>
        <taxon>Lophotrochozoa</taxon>
        <taxon>Mollusca</taxon>
        <taxon>Gastropoda</taxon>
        <taxon>Heterobranchia</taxon>
        <taxon>Euthyneura</taxon>
        <taxon>Panpulmonata</taxon>
        <taxon>Sacoglossa</taxon>
        <taxon>Placobranchoidea</taxon>
        <taxon>Plakobranchidae</taxon>
        <taxon>Elysia</taxon>
    </lineage>
</organism>
<evidence type="ECO:0000259" key="10">
    <source>
        <dbReference type="PROSITE" id="PS51192"/>
    </source>
</evidence>
<name>A0AAV4FRK4_9GAST</name>
<feature type="domain" description="Helicase C-terminal" evidence="11">
    <location>
        <begin position="394"/>
        <end position="559"/>
    </location>
</feature>
<dbReference type="AlphaFoldDB" id="A0AAV4FRK4"/>
<dbReference type="EC" id="3.6.4.13" evidence="1"/>
<dbReference type="InterPro" id="IPR027417">
    <property type="entry name" value="P-loop_NTPase"/>
</dbReference>
<dbReference type="PROSITE" id="PS51194">
    <property type="entry name" value="HELICASE_CTER"/>
    <property type="match status" value="1"/>
</dbReference>
<dbReference type="InterPro" id="IPR014001">
    <property type="entry name" value="Helicase_ATP-bd"/>
</dbReference>
<evidence type="ECO:0000256" key="6">
    <source>
        <dbReference type="ARBA" id="ARBA00047984"/>
    </source>
</evidence>
<accession>A0AAV4FRK4</accession>
<dbReference type="InterPro" id="IPR001650">
    <property type="entry name" value="Helicase_C-like"/>
</dbReference>
<dbReference type="PROSITE" id="PS51195">
    <property type="entry name" value="Q_MOTIF"/>
    <property type="match status" value="1"/>
</dbReference>
<dbReference type="Gene3D" id="3.40.50.300">
    <property type="entry name" value="P-loop containing nucleotide triphosphate hydrolases"/>
    <property type="match status" value="2"/>
</dbReference>
<feature type="domain" description="Helicase ATP-binding" evidence="10">
    <location>
        <begin position="207"/>
        <end position="382"/>
    </location>
</feature>
<feature type="compositionally biased region" description="Polar residues" evidence="9">
    <location>
        <begin position="80"/>
        <end position="89"/>
    </location>
</feature>
<dbReference type="EMBL" id="BMAT01007975">
    <property type="protein sequence ID" value="GFR75646.1"/>
    <property type="molecule type" value="Genomic_DNA"/>
</dbReference>
<keyword evidence="14" id="KW-1185">Reference proteome</keyword>
<dbReference type="GO" id="GO:0005524">
    <property type="term" value="F:ATP binding"/>
    <property type="evidence" value="ECO:0007669"/>
    <property type="project" value="UniProtKB-KW"/>
</dbReference>
<protein>
    <recommendedName>
        <fullName evidence="1">RNA helicase</fullName>
        <ecNumber evidence="1">3.6.4.13</ecNumber>
    </recommendedName>
</protein>
<evidence type="ECO:0000256" key="3">
    <source>
        <dbReference type="ARBA" id="ARBA00022801"/>
    </source>
</evidence>
<evidence type="ECO:0000256" key="1">
    <source>
        <dbReference type="ARBA" id="ARBA00012552"/>
    </source>
</evidence>
<dbReference type="GO" id="GO:0003724">
    <property type="term" value="F:RNA helicase activity"/>
    <property type="evidence" value="ECO:0007669"/>
    <property type="project" value="UniProtKB-EC"/>
</dbReference>
<dbReference type="FunFam" id="3.40.50.300:FF:000008">
    <property type="entry name" value="ATP-dependent RNA helicase RhlB"/>
    <property type="match status" value="1"/>
</dbReference>
<evidence type="ECO:0000313" key="13">
    <source>
        <dbReference type="EMBL" id="GFR75646.1"/>
    </source>
</evidence>
<dbReference type="Pfam" id="PF00270">
    <property type="entry name" value="DEAD"/>
    <property type="match status" value="1"/>
</dbReference>
<evidence type="ECO:0000256" key="7">
    <source>
        <dbReference type="PROSITE-ProRule" id="PRU00552"/>
    </source>
</evidence>
<dbReference type="SMART" id="SM00487">
    <property type="entry name" value="DEXDc"/>
    <property type="match status" value="1"/>
</dbReference>
<dbReference type="PROSITE" id="PS00039">
    <property type="entry name" value="DEAD_ATP_HELICASE"/>
    <property type="match status" value="1"/>
</dbReference>
<dbReference type="FunFam" id="3.40.50.300:FF:000079">
    <property type="entry name" value="probable ATP-dependent RNA helicase DDX17"/>
    <property type="match status" value="1"/>
</dbReference>
<feature type="region of interest" description="Disordered" evidence="9">
    <location>
        <begin position="70"/>
        <end position="113"/>
    </location>
</feature>
<evidence type="ECO:0000256" key="2">
    <source>
        <dbReference type="ARBA" id="ARBA00022741"/>
    </source>
</evidence>
<reference evidence="13 14" key="1">
    <citation type="journal article" date="2021" name="Elife">
        <title>Chloroplast acquisition without the gene transfer in kleptoplastic sea slugs, Plakobranchus ocellatus.</title>
        <authorList>
            <person name="Maeda T."/>
            <person name="Takahashi S."/>
            <person name="Yoshida T."/>
            <person name="Shimamura S."/>
            <person name="Takaki Y."/>
            <person name="Nagai Y."/>
            <person name="Toyoda A."/>
            <person name="Suzuki Y."/>
            <person name="Arimoto A."/>
            <person name="Ishii H."/>
            <person name="Satoh N."/>
            <person name="Nishiyama T."/>
            <person name="Hasebe M."/>
            <person name="Maruyama T."/>
            <person name="Minagawa J."/>
            <person name="Obokata J."/>
            <person name="Shigenobu S."/>
        </authorList>
    </citation>
    <scope>NUCLEOTIDE SEQUENCE [LARGE SCALE GENOMIC DNA]</scope>
</reference>
<dbReference type="SUPFAM" id="SSF52540">
    <property type="entry name" value="P-loop containing nucleoside triphosphate hydrolases"/>
    <property type="match status" value="1"/>
</dbReference>
<dbReference type="GO" id="GO:0016787">
    <property type="term" value="F:hydrolase activity"/>
    <property type="evidence" value="ECO:0007669"/>
    <property type="project" value="UniProtKB-KW"/>
</dbReference>
<evidence type="ECO:0000313" key="14">
    <source>
        <dbReference type="Proteomes" id="UP000762676"/>
    </source>
</evidence>
<feature type="domain" description="DEAD-box RNA helicase Q" evidence="12">
    <location>
        <begin position="176"/>
        <end position="204"/>
    </location>
</feature>
<evidence type="ECO:0000256" key="4">
    <source>
        <dbReference type="ARBA" id="ARBA00022806"/>
    </source>
</evidence>
<dbReference type="InterPro" id="IPR011545">
    <property type="entry name" value="DEAD/DEAH_box_helicase_dom"/>
</dbReference>
<dbReference type="PROSITE" id="PS51192">
    <property type="entry name" value="HELICASE_ATP_BIND_1"/>
    <property type="match status" value="1"/>
</dbReference>